<dbReference type="KEGG" id="vg:956035"/>
<reference evidence="1 2" key="1">
    <citation type="journal article" date="2003" name="Virology">
        <title>The complete sequence of marine bacteriophage VpV262 infecting vibrio parahaemolyticus indicates that an ancestral component of a T7 viral supergroup is widespread in the marine environment.</title>
        <authorList>
            <person name="Hardies S.C."/>
            <person name="Comeau A.M."/>
            <person name="Serwer P."/>
            <person name="Suttle C.A."/>
        </authorList>
    </citation>
    <scope>NUCLEOTIDE SEQUENCE</scope>
</reference>
<keyword evidence="2" id="KW-1185">Reference proteome</keyword>
<protein>
    <submittedName>
        <fullName evidence="1">Uncharacterized protein</fullName>
    </submittedName>
</protein>
<accession>Q8LT89</accession>
<dbReference type="Proteomes" id="UP000001794">
    <property type="component" value="Segment"/>
</dbReference>
<dbReference type="RefSeq" id="NP_640271.1">
    <property type="nucleotide sequence ID" value="NC_003907.2"/>
</dbReference>
<sequence length="322" mass="36278">MAISLSSLLHAGEFGQFMTNRRTVLTVCRHNGYRSELGGGSTIIWRESGTVDHLHGTLDHHRNDVSALRLVRRVPNLRRAANGATYWTIAGYRARIECRRRPNSQDEEWKASIHREDGSWKCNIEYNMYGIPRTMPDGSDFDLVWSHDDVDRERQAIREIDKMPDPAHKDNAPHQHGVAATLGHLQSNGGLRGHSVGDVFPYVPFYKGASCEQWVRCPDGTEEGPFSSIAAMHQFIEMNELVKEQERLPVFTEPVLQMGAAAASHIPVTPESAEQIIEVLEYIGVPPQDMENIGVIDDTGDGFYSLREYLDIVEQSNKLLED</sequence>
<organism evidence="1 2">
    <name type="scientific">Vibrio phage VpV262</name>
    <dbReference type="NCBI Taxonomy" id="2907796"/>
    <lineage>
        <taxon>Viruses</taxon>
        <taxon>Duplodnaviria</taxon>
        <taxon>Heunggongvirae</taxon>
        <taxon>Uroviricota</taxon>
        <taxon>Caudoviricetes</taxon>
        <taxon>Zobellviridae</taxon>
        <taxon>Vipivirus</taxon>
        <taxon>Vipivirus canadense</taxon>
    </lineage>
</organism>
<dbReference type="EMBL" id="AY095314">
    <property type="protein sequence ID" value="AAM28358.1"/>
    <property type="molecule type" value="Genomic_DNA"/>
</dbReference>
<dbReference type="GeneID" id="956035"/>
<evidence type="ECO:0000313" key="2">
    <source>
        <dbReference type="Proteomes" id="UP000001794"/>
    </source>
</evidence>
<proteinExistence type="predicted"/>
<dbReference type="OrthoDB" id="28641at10239"/>
<evidence type="ECO:0000313" key="1">
    <source>
        <dbReference type="EMBL" id="AAM28358.1"/>
    </source>
</evidence>
<name>Q8LT89_9CAUD</name>